<dbReference type="Gene3D" id="2.60.120.10">
    <property type="entry name" value="Jelly Rolls"/>
    <property type="match status" value="1"/>
</dbReference>
<name>A0A0N8SM76_9PSED</name>
<dbReference type="InterPro" id="IPR013096">
    <property type="entry name" value="Cupin_2"/>
</dbReference>
<proteinExistence type="predicted"/>
<reference evidence="2 3" key="1">
    <citation type="submission" date="2015-09" db="EMBL/GenBank/DDBJ databases">
        <title>Genome announcement of multiple Pseudomonas syringae strains.</title>
        <authorList>
            <person name="Thakur S."/>
            <person name="Wang P.W."/>
            <person name="Gong Y."/>
            <person name="Weir B.S."/>
            <person name="Guttman D.S."/>
        </authorList>
    </citation>
    <scope>NUCLEOTIDE SEQUENCE [LARGE SCALE GENOMIC DNA]</scope>
    <source>
        <strain evidence="2 3">ICMP3956</strain>
    </source>
</reference>
<dbReference type="CDD" id="cd02219">
    <property type="entry name" value="cupin_YjlB-like"/>
    <property type="match status" value="1"/>
</dbReference>
<dbReference type="InterPro" id="IPR047121">
    <property type="entry name" value="YjiB-like"/>
</dbReference>
<organism evidence="2 3">
    <name type="scientific">Pseudomonas syringae pv. primulae</name>
    <dbReference type="NCBI Taxonomy" id="251707"/>
    <lineage>
        <taxon>Bacteria</taxon>
        <taxon>Pseudomonadati</taxon>
        <taxon>Pseudomonadota</taxon>
        <taxon>Gammaproteobacteria</taxon>
        <taxon>Pseudomonadales</taxon>
        <taxon>Pseudomonadaceae</taxon>
        <taxon>Pseudomonas</taxon>
    </lineage>
</organism>
<dbReference type="EMBL" id="LJRC01000046">
    <property type="protein sequence ID" value="KPY40016.1"/>
    <property type="molecule type" value="Genomic_DNA"/>
</dbReference>
<dbReference type="SUPFAM" id="SSF51182">
    <property type="entry name" value="RmlC-like cupins"/>
    <property type="match status" value="1"/>
</dbReference>
<dbReference type="AlphaFoldDB" id="A0A0N8SM76"/>
<evidence type="ECO:0000313" key="3">
    <source>
        <dbReference type="Proteomes" id="UP000050562"/>
    </source>
</evidence>
<dbReference type="PIRSF" id="PIRSF019307">
    <property type="entry name" value="UCP019307"/>
    <property type="match status" value="1"/>
</dbReference>
<dbReference type="InterPro" id="IPR014710">
    <property type="entry name" value="RmlC-like_jellyroll"/>
</dbReference>
<feature type="domain" description="Cupin type-2" evidence="1">
    <location>
        <begin position="74"/>
        <end position="120"/>
    </location>
</feature>
<dbReference type="PANTHER" id="PTHR36448:SF2">
    <property type="entry name" value="CUPIN TYPE-1 DOMAIN-CONTAINING PROTEIN"/>
    <property type="match status" value="1"/>
</dbReference>
<comment type="caution">
    <text evidence="2">The sequence shown here is derived from an EMBL/GenBank/DDBJ whole genome shotgun (WGS) entry which is preliminary data.</text>
</comment>
<protein>
    <submittedName>
        <fullName evidence="2">Double-stranded beta helix domain-containing protein</fullName>
    </submittedName>
</protein>
<dbReference type="InterPro" id="IPR011051">
    <property type="entry name" value="RmlC_Cupin_sf"/>
</dbReference>
<dbReference type="InterPro" id="IPR014500">
    <property type="entry name" value="UCP019307_cupin"/>
</dbReference>
<gene>
    <name evidence="2" type="ORF">ALO52_02553</name>
</gene>
<sequence length="188" mass="20746">MNSLNEEFAYQELSLLVPHVLFFEDDGATPNSRFPVLVYELAINPDMDVAAAFERLFESNEWSPLWRDGVFDYHHYHSTAHEVLGVASGHATLRLGGEHGSDHRVKAGDVLVLPAGTGHCRLEQSEDFLVVGAYPRGQEDYDIQRVDPSVHDQAVARIAKVPTPLTDPVTGQGGSLIDTWIDDEHDGG</sequence>
<accession>A0A0N8SM76</accession>
<dbReference type="PANTHER" id="PTHR36448">
    <property type="entry name" value="BLR7373 PROTEIN"/>
    <property type="match status" value="1"/>
</dbReference>
<dbReference type="Proteomes" id="UP000050562">
    <property type="component" value="Unassembled WGS sequence"/>
</dbReference>
<dbReference type="Pfam" id="PF07883">
    <property type="entry name" value="Cupin_2"/>
    <property type="match status" value="1"/>
</dbReference>
<evidence type="ECO:0000313" key="2">
    <source>
        <dbReference type="EMBL" id="KPY40016.1"/>
    </source>
</evidence>
<dbReference type="RefSeq" id="WP_057408246.1">
    <property type="nucleotide sequence ID" value="NZ_LJRC01000046.1"/>
</dbReference>
<evidence type="ECO:0000259" key="1">
    <source>
        <dbReference type="Pfam" id="PF07883"/>
    </source>
</evidence>
<dbReference type="PATRIC" id="fig|251707.3.peg.3426"/>